<dbReference type="SMART" id="SM00636">
    <property type="entry name" value="Glyco_18"/>
    <property type="match status" value="1"/>
</dbReference>
<evidence type="ECO:0000313" key="17">
    <source>
        <dbReference type="EMBL" id="KAK8080351.1"/>
    </source>
</evidence>
<comment type="catalytic activity">
    <reaction evidence="1">
        <text>Random endo-hydrolysis of N-acetyl-beta-D-glucosaminide (1-&gt;4)-beta-linkages in chitin and chitodextrins.</text>
        <dbReference type="EC" id="3.2.1.14"/>
    </reaction>
</comment>
<dbReference type="PANTHER" id="PTHR47700:SF2">
    <property type="entry name" value="CHITINASE"/>
    <property type="match status" value="1"/>
</dbReference>
<name>A0ABR1WA29_9PEZI</name>
<dbReference type="PROSITE" id="PS51910">
    <property type="entry name" value="GH18_2"/>
    <property type="match status" value="1"/>
</dbReference>
<keyword evidence="8" id="KW-0843">Virulence</keyword>
<organism evidence="17 18">
    <name type="scientific">Apiospora hydei</name>
    <dbReference type="NCBI Taxonomy" id="1337664"/>
    <lineage>
        <taxon>Eukaryota</taxon>
        <taxon>Fungi</taxon>
        <taxon>Dikarya</taxon>
        <taxon>Ascomycota</taxon>
        <taxon>Pezizomycotina</taxon>
        <taxon>Sordariomycetes</taxon>
        <taxon>Xylariomycetidae</taxon>
        <taxon>Amphisphaeriales</taxon>
        <taxon>Apiosporaceae</taxon>
        <taxon>Apiospora</taxon>
    </lineage>
</organism>
<dbReference type="SUPFAM" id="SSF57016">
    <property type="entry name" value="Plant lectins/antimicrobial peptides"/>
    <property type="match status" value="1"/>
</dbReference>
<dbReference type="InterPro" id="IPR053214">
    <property type="entry name" value="LysM12-like"/>
</dbReference>
<evidence type="ECO:0000256" key="1">
    <source>
        <dbReference type="ARBA" id="ARBA00000822"/>
    </source>
</evidence>
<dbReference type="Pfam" id="PF00704">
    <property type="entry name" value="Glyco_hydro_18"/>
    <property type="match status" value="1"/>
</dbReference>
<dbReference type="InterPro" id="IPR036779">
    <property type="entry name" value="LysM_dom_sf"/>
</dbReference>
<proteinExistence type="predicted"/>
<dbReference type="InterPro" id="IPR017853">
    <property type="entry name" value="GH"/>
</dbReference>
<evidence type="ECO:0000256" key="7">
    <source>
        <dbReference type="ARBA" id="ARBA00023024"/>
    </source>
</evidence>
<dbReference type="Gene3D" id="3.10.350.10">
    <property type="entry name" value="LysM domain"/>
    <property type="match status" value="1"/>
</dbReference>
<evidence type="ECO:0000256" key="12">
    <source>
        <dbReference type="RuleBase" id="RU000489"/>
    </source>
</evidence>
<evidence type="ECO:0000313" key="18">
    <source>
        <dbReference type="Proteomes" id="UP001433268"/>
    </source>
</evidence>
<keyword evidence="10 12" id="KW-0326">Glycosidase</keyword>
<comment type="subcellular location">
    <subcellularLocation>
        <location evidence="2">Secreted</location>
    </subcellularLocation>
</comment>
<feature type="chain" id="PRO_5045909310" description="chitinase" evidence="14">
    <location>
        <begin position="19"/>
        <end position="1447"/>
    </location>
</feature>
<evidence type="ECO:0000256" key="2">
    <source>
        <dbReference type="ARBA" id="ARBA00004613"/>
    </source>
</evidence>
<dbReference type="InterPro" id="IPR036861">
    <property type="entry name" value="Endochitinase-like_sf"/>
</dbReference>
<evidence type="ECO:0000256" key="13">
    <source>
        <dbReference type="SAM" id="MobiDB-lite"/>
    </source>
</evidence>
<feature type="region of interest" description="Disordered" evidence="13">
    <location>
        <begin position="311"/>
        <end position="333"/>
    </location>
</feature>
<keyword evidence="4" id="KW-0964">Secreted</keyword>
<evidence type="ECO:0000256" key="6">
    <source>
        <dbReference type="ARBA" id="ARBA00022801"/>
    </source>
</evidence>
<evidence type="ECO:0000256" key="9">
    <source>
        <dbReference type="ARBA" id="ARBA00023277"/>
    </source>
</evidence>
<dbReference type="Pfam" id="PF01476">
    <property type="entry name" value="LysM"/>
    <property type="match status" value="1"/>
</dbReference>
<dbReference type="GeneID" id="92045544"/>
<keyword evidence="18" id="KW-1185">Reference proteome</keyword>
<feature type="signal peptide" evidence="14">
    <location>
        <begin position="1"/>
        <end position="18"/>
    </location>
</feature>
<dbReference type="Gene3D" id="3.30.60.10">
    <property type="entry name" value="Endochitinase-like"/>
    <property type="match status" value="1"/>
</dbReference>
<feature type="region of interest" description="Disordered" evidence="13">
    <location>
        <begin position="1118"/>
        <end position="1160"/>
    </location>
</feature>
<keyword evidence="5" id="KW-0147">Chitin-binding</keyword>
<evidence type="ECO:0000256" key="14">
    <source>
        <dbReference type="SAM" id="SignalP"/>
    </source>
</evidence>
<feature type="domain" description="GH18" evidence="16">
    <location>
        <begin position="508"/>
        <end position="819"/>
    </location>
</feature>
<dbReference type="Proteomes" id="UP001433268">
    <property type="component" value="Unassembled WGS sequence"/>
</dbReference>
<evidence type="ECO:0000256" key="3">
    <source>
        <dbReference type="ARBA" id="ARBA00012729"/>
    </source>
</evidence>
<dbReference type="SUPFAM" id="SSF54106">
    <property type="entry name" value="LysM domain"/>
    <property type="match status" value="1"/>
</dbReference>
<comment type="caution">
    <text evidence="17">The sequence shown here is derived from an EMBL/GenBank/DDBJ whole genome shotgun (WGS) entry which is preliminary data.</text>
</comment>
<feature type="compositionally biased region" description="Gly residues" evidence="13">
    <location>
        <begin position="1140"/>
        <end position="1154"/>
    </location>
</feature>
<feature type="domain" description="LysM" evidence="15">
    <location>
        <begin position="363"/>
        <end position="412"/>
    </location>
</feature>
<evidence type="ECO:0000256" key="11">
    <source>
        <dbReference type="ARBA" id="ARBA00023326"/>
    </source>
</evidence>
<dbReference type="PANTHER" id="PTHR47700">
    <property type="entry name" value="V CHITINASE, PUTATIVE (AFU_ORTHOLOGUE AFUA_6G13720)-RELATED"/>
    <property type="match status" value="1"/>
</dbReference>
<evidence type="ECO:0000256" key="10">
    <source>
        <dbReference type="ARBA" id="ARBA00023295"/>
    </source>
</evidence>
<dbReference type="Pfam" id="PF00187">
    <property type="entry name" value="Chitin_bind_1"/>
    <property type="match status" value="1"/>
</dbReference>
<keyword evidence="6 12" id="KW-0378">Hydrolase</keyword>
<dbReference type="PROSITE" id="PS51782">
    <property type="entry name" value="LYSM"/>
    <property type="match status" value="1"/>
</dbReference>
<dbReference type="RefSeq" id="XP_066667826.1">
    <property type="nucleotide sequence ID" value="XM_066812484.1"/>
</dbReference>
<dbReference type="InterPro" id="IPR001002">
    <property type="entry name" value="Chitin-bd_1"/>
</dbReference>
<accession>A0ABR1WA29</accession>
<evidence type="ECO:0000256" key="4">
    <source>
        <dbReference type="ARBA" id="ARBA00022525"/>
    </source>
</evidence>
<dbReference type="SUPFAM" id="SSF51445">
    <property type="entry name" value="(Trans)glycosidases"/>
    <property type="match status" value="1"/>
</dbReference>
<keyword evidence="7" id="KW-0146">Chitin degradation</keyword>
<dbReference type="EMBL" id="JAQQWN010000006">
    <property type="protein sequence ID" value="KAK8080351.1"/>
    <property type="molecule type" value="Genomic_DNA"/>
</dbReference>
<reference evidence="17 18" key="1">
    <citation type="submission" date="2023-01" db="EMBL/GenBank/DDBJ databases">
        <title>Analysis of 21 Apiospora genomes using comparative genomics revels a genus with tremendous synthesis potential of carbohydrate active enzymes and secondary metabolites.</title>
        <authorList>
            <person name="Sorensen T."/>
        </authorList>
    </citation>
    <scope>NUCLEOTIDE SEQUENCE [LARGE SCALE GENOMIC DNA]</scope>
    <source>
        <strain evidence="17 18">CBS 114990</strain>
    </source>
</reference>
<sequence>MRSIQVIILLWASIASSAVDLNGTRVVEPISENDPSPVEDINTYVPDQYDCPLPCVDYTNAHGWTPYVSVKRLQRCGQPMLLQLSASHPLESSETTVLIRSCTLTVDGAAGYRNMSTTLSDSHDNPKTSSDLFNPSLRTAPACYIDGKESDGSLIFTASGSSAGAPRNETSKLLSGIREFFEAKDNCDESFLFAYFKKTVASVYIGAGLGKPTVSSALEAVATQLQARGPMADRTVAQICGNGTKPESIFGVAIDTTGDLAAVQRIAADWSQGDCAGAGTHDSSAETLDIKIHSITQATFASNGTASINDTLSADSNKGDRPLTALRRGKSHKPGDYVCCSAGEPYTPTKPDSPQPGEDGTCAVHLIENGDTCASLAQKHGITVEDIENFNQNNTWAWTECKQMLLGYNMCLSKGRAPLPPPQEGAQCGPLVPGTKWSDQSTPMAELNPCPLKACCSNWGFCGPFAAHCDIHAPPNSGPGAKLPGFQNTCVSNCGNEIKQNSGPPAAFGRIGYYESWNRQRDCLWLDSGNSNTDGTYTIIHWGFIEIDATTFKPVIKDTDNQWEGFKGLKGVKRVVSFGGWAYSTEAATYNIIRSAIIANRETFAENIARFLDDEGLDGVDIDWEYPGAPDIEVGGVPIGQQGDGVAYLRFLTSLKNRLPTKSVSIAAPASYWYLKAFPIDRIAAVIDYIVYMTYDLHGQWDYGNPNAFDSCESGKCIRSHVTKAEVPNNKIYVGESSYGRSFHMAKDNCWGPMSGGGRQLHDSDSNTDVLLYQGDFISYMTPVTKETRRSDWEGLNFAGSIDWAVDLQAFGRENMGVKPERPVTEEGGCIVGEATDLNAGELCDVSCALGYCPESLCVCLERGTLAELPAEVDSGEFIAWDELNVDLNHLCKFACARGFCPDATCGRPPVDEWEDVTENDGEAGNGYDENKMSNRQNCFIYDDAKYRDATMNTCRRACNIKYDEVAKINYGFVGNFPVDKELPWISDPGKTVRFVPGKCSCDNWLVNEIAELVIDAMPIIAQVGCYMVMSAFKLVLDVGLQFIPGVGKALDAGLDMVTVAAQVASYAYPEEEKPEDAFSWWLSPCGGTDLVPVEIKKVFDTLSSVADGVSSFKQPKFKCGSGKKGEDANPTDRSKPKAGTGGGANGKGKGSGNGVTKKRKCKIPRGKEQYVLGQVKNTVREQYCDTNQQTKKTDYIIGSINYGQATYGVERTCSRKWPQPCYHYSSVLDVHPQWKTLTCPPGAGTTSAAHKRPAVATWYNEHNQDWRKRTNDLVKGSRIDLRGCQADEYPPAAVLDESSPIYQNGGKTDQGQMIRFVPAGENMGAGSMFRGVCMASVEGLSGAQMKRKVEGAPPSKRTRSVNNQDLVQFTAEVDVDTTPEFSISRFEHSPGQAPPPDYGLCDNPCWPRALAAGDPGFVLLKVDLWYKKQAPGYDYSSNYTKGTSGS</sequence>
<dbReference type="CDD" id="cd00035">
    <property type="entry name" value="ChtBD1"/>
    <property type="match status" value="1"/>
</dbReference>
<evidence type="ECO:0000256" key="5">
    <source>
        <dbReference type="ARBA" id="ARBA00022669"/>
    </source>
</evidence>
<dbReference type="InterPro" id="IPR011583">
    <property type="entry name" value="Chitinase_II/V-like_cat"/>
</dbReference>
<keyword evidence="11" id="KW-0624">Polysaccharide degradation</keyword>
<dbReference type="InterPro" id="IPR001223">
    <property type="entry name" value="Glyco_hydro18_cat"/>
</dbReference>
<evidence type="ECO:0000259" key="16">
    <source>
        <dbReference type="PROSITE" id="PS51910"/>
    </source>
</evidence>
<keyword evidence="14" id="KW-0732">Signal</keyword>
<gene>
    <name evidence="17" type="ORF">PG997_008169</name>
</gene>
<evidence type="ECO:0000259" key="15">
    <source>
        <dbReference type="PROSITE" id="PS51782"/>
    </source>
</evidence>
<dbReference type="PROSITE" id="PS01095">
    <property type="entry name" value="GH18_1"/>
    <property type="match status" value="1"/>
</dbReference>
<keyword evidence="9" id="KW-0119">Carbohydrate metabolism</keyword>
<dbReference type="InterPro" id="IPR001579">
    <property type="entry name" value="Glyco_hydro_18_chit_AS"/>
</dbReference>
<dbReference type="InterPro" id="IPR018392">
    <property type="entry name" value="LysM"/>
</dbReference>
<dbReference type="EC" id="3.2.1.14" evidence="3"/>
<dbReference type="Gene3D" id="3.20.20.80">
    <property type="entry name" value="Glycosidases"/>
    <property type="match status" value="1"/>
</dbReference>
<protein>
    <recommendedName>
        <fullName evidence="3">chitinase</fullName>
        <ecNumber evidence="3">3.2.1.14</ecNumber>
    </recommendedName>
</protein>
<evidence type="ECO:0000256" key="8">
    <source>
        <dbReference type="ARBA" id="ARBA00023026"/>
    </source>
</evidence>
<feature type="compositionally biased region" description="Basic and acidic residues" evidence="13">
    <location>
        <begin position="1124"/>
        <end position="1136"/>
    </location>
</feature>